<dbReference type="InterPro" id="IPR002696">
    <property type="entry name" value="Membr_insert_effic_factor_YidD"/>
</dbReference>
<dbReference type="PANTHER" id="PTHR33383">
    <property type="entry name" value="MEMBRANE PROTEIN INSERTION EFFICIENCY FACTOR-RELATED"/>
    <property type="match status" value="1"/>
</dbReference>
<evidence type="ECO:0000313" key="3">
    <source>
        <dbReference type="Proteomes" id="UP000218023"/>
    </source>
</evidence>
<dbReference type="AlphaFoldDB" id="A0A2A2GH12"/>
<organism evidence="2 3">
    <name type="scientific">Paracoccus salipaludis</name>
    <dbReference type="NCBI Taxonomy" id="2032623"/>
    <lineage>
        <taxon>Bacteria</taxon>
        <taxon>Pseudomonadati</taxon>
        <taxon>Pseudomonadota</taxon>
        <taxon>Alphaproteobacteria</taxon>
        <taxon>Rhodobacterales</taxon>
        <taxon>Paracoccaceae</taxon>
        <taxon>Paracoccus</taxon>
    </lineage>
</organism>
<comment type="caution">
    <text evidence="2">The sequence shown here is derived from an EMBL/GenBank/DDBJ whole genome shotgun (WGS) entry which is preliminary data.</text>
</comment>
<dbReference type="SMART" id="SM01234">
    <property type="entry name" value="Haemolytic"/>
    <property type="match status" value="1"/>
</dbReference>
<dbReference type="Pfam" id="PF01809">
    <property type="entry name" value="YidD"/>
    <property type="match status" value="1"/>
</dbReference>
<dbReference type="RefSeq" id="WP_095641255.1">
    <property type="nucleotide sequence ID" value="NZ_NSJZ01000022.1"/>
</dbReference>
<dbReference type="GO" id="GO:0005886">
    <property type="term" value="C:plasma membrane"/>
    <property type="evidence" value="ECO:0007669"/>
    <property type="project" value="UniProtKB-SubCell"/>
</dbReference>
<reference evidence="2 3" key="1">
    <citation type="submission" date="2017-09" db="EMBL/GenBank/DDBJ databases">
        <title>Paracoccus alkalisoli sp. nov., isolated from saline alkaline soil.</title>
        <authorList>
            <person name="Dong X."/>
            <person name="Zhang G."/>
        </authorList>
    </citation>
    <scope>NUCLEOTIDE SEQUENCE [LARGE SCALE GENOMIC DNA]</scope>
    <source>
        <strain evidence="2 3">WN007</strain>
    </source>
</reference>
<gene>
    <name evidence="2" type="ORF">CK240_15590</name>
</gene>
<keyword evidence="3" id="KW-1185">Reference proteome</keyword>
<keyword evidence="1" id="KW-1003">Cell membrane</keyword>
<dbReference type="Proteomes" id="UP000218023">
    <property type="component" value="Unassembled WGS sequence"/>
</dbReference>
<dbReference type="HAMAP" id="MF_00386">
    <property type="entry name" value="UPF0161_YidD"/>
    <property type="match status" value="1"/>
</dbReference>
<sequence>MTPLARVVALPVRAYRLLLSPWVGHACRFQPTCSAYALEALERHGALRGGWLTLRRIGRCHPWGNWGYDPVPPSREKRP</sequence>
<keyword evidence="1" id="KW-0472">Membrane</keyword>
<proteinExistence type="inferred from homology"/>
<accession>A0A2A2GH12</accession>
<evidence type="ECO:0000313" key="2">
    <source>
        <dbReference type="EMBL" id="PAU96062.1"/>
    </source>
</evidence>
<evidence type="ECO:0000256" key="1">
    <source>
        <dbReference type="HAMAP-Rule" id="MF_00386"/>
    </source>
</evidence>
<comment type="subcellular location">
    <subcellularLocation>
        <location evidence="1">Cell membrane</location>
        <topology evidence="1">Peripheral membrane protein</topology>
        <orientation evidence="1">Cytoplasmic side</orientation>
    </subcellularLocation>
</comment>
<comment type="function">
    <text evidence="1">Could be involved in insertion of integral membrane proteins into the membrane.</text>
</comment>
<dbReference type="NCBIfam" id="TIGR00278">
    <property type="entry name" value="membrane protein insertion efficiency factor YidD"/>
    <property type="match status" value="1"/>
</dbReference>
<comment type="similarity">
    <text evidence="1">Belongs to the UPF0161 family.</text>
</comment>
<protein>
    <recommendedName>
        <fullName evidence="1">Putative membrane protein insertion efficiency factor</fullName>
    </recommendedName>
</protein>
<dbReference type="PANTHER" id="PTHR33383:SF1">
    <property type="entry name" value="MEMBRANE PROTEIN INSERTION EFFICIENCY FACTOR-RELATED"/>
    <property type="match status" value="1"/>
</dbReference>
<name>A0A2A2GH12_9RHOB</name>
<dbReference type="OrthoDB" id="9801753at2"/>
<dbReference type="EMBL" id="NSJZ01000022">
    <property type="protein sequence ID" value="PAU96062.1"/>
    <property type="molecule type" value="Genomic_DNA"/>
</dbReference>